<sequence length="60" mass="6429">MLDMTSLIAFFLPADEVDGSVDCPQIPARALSAPPTNLLTGAARWSQVIVGTTRGTGWRR</sequence>
<protein>
    <submittedName>
        <fullName evidence="1">Uncharacterized protein</fullName>
    </submittedName>
</protein>
<name>A0A4R6JQJ5_9ACTN</name>
<evidence type="ECO:0000313" key="1">
    <source>
        <dbReference type="EMBL" id="TDO37146.1"/>
    </source>
</evidence>
<proteinExistence type="predicted"/>
<evidence type="ECO:0000313" key="2">
    <source>
        <dbReference type="Proteomes" id="UP000294901"/>
    </source>
</evidence>
<dbReference type="EMBL" id="SNWR01000001">
    <property type="protein sequence ID" value="TDO37146.1"/>
    <property type="molecule type" value="Genomic_DNA"/>
</dbReference>
<dbReference type="AlphaFoldDB" id="A0A4R6JQJ5"/>
<gene>
    <name evidence="1" type="ORF">C8E87_0749</name>
</gene>
<dbReference type="Proteomes" id="UP000294901">
    <property type="component" value="Unassembled WGS sequence"/>
</dbReference>
<reference evidence="1 2" key="1">
    <citation type="submission" date="2019-03" db="EMBL/GenBank/DDBJ databases">
        <title>Sequencing the genomes of 1000 actinobacteria strains.</title>
        <authorList>
            <person name="Klenk H.-P."/>
        </authorList>
    </citation>
    <scope>NUCLEOTIDE SEQUENCE [LARGE SCALE GENOMIC DNA]</scope>
    <source>
        <strain evidence="1 2">DSM 43805</strain>
    </source>
</reference>
<comment type="caution">
    <text evidence="1">The sequence shown here is derived from an EMBL/GenBank/DDBJ whole genome shotgun (WGS) entry which is preliminary data.</text>
</comment>
<organism evidence="1 2">
    <name type="scientific">Paractinoplanes brasiliensis</name>
    <dbReference type="NCBI Taxonomy" id="52695"/>
    <lineage>
        <taxon>Bacteria</taxon>
        <taxon>Bacillati</taxon>
        <taxon>Actinomycetota</taxon>
        <taxon>Actinomycetes</taxon>
        <taxon>Micromonosporales</taxon>
        <taxon>Micromonosporaceae</taxon>
        <taxon>Paractinoplanes</taxon>
    </lineage>
</organism>
<accession>A0A4R6JQJ5</accession>
<keyword evidence="2" id="KW-1185">Reference proteome</keyword>